<keyword evidence="2" id="KW-1185">Reference proteome</keyword>
<dbReference type="EMBL" id="AVOT02040855">
    <property type="protein sequence ID" value="MBW0536102.1"/>
    <property type="molecule type" value="Genomic_DNA"/>
</dbReference>
<dbReference type="AlphaFoldDB" id="A0A9Q3FFQ1"/>
<evidence type="ECO:0000313" key="1">
    <source>
        <dbReference type="EMBL" id="MBW0536102.1"/>
    </source>
</evidence>
<accession>A0A9Q3FFQ1</accession>
<comment type="caution">
    <text evidence="1">The sequence shown here is derived from an EMBL/GenBank/DDBJ whole genome shotgun (WGS) entry which is preliminary data.</text>
</comment>
<reference evidence="1" key="1">
    <citation type="submission" date="2021-03" db="EMBL/GenBank/DDBJ databases">
        <title>Draft genome sequence of rust myrtle Austropuccinia psidii MF-1, a brazilian biotype.</title>
        <authorList>
            <person name="Quecine M.C."/>
            <person name="Pachon D.M.R."/>
            <person name="Bonatelli M.L."/>
            <person name="Correr F.H."/>
            <person name="Franceschini L.M."/>
            <person name="Leite T.F."/>
            <person name="Margarido G.R.A."/>
            <person name="Almeida C.A."/>
            <person name="Ferrarezi J.A."/>
            <person name="Labate C.A."/>
        </authorList>
    </citation>
    <scope>NUCLEOTIDE SEQUENCE</scope>
    <source>
        <strain evidence="1">MF-1</strain>
    </source>
</reference>
<protein>
    <submittedName>
        <fullName evidence="1">Uncharacterized protein</fullName>
    </submittedName>
</protein>
<dbReference type="Proteomes" id="UP000765509">
    <property type="component" value="Unassembled WGS sequence"/>
</dbReference>
<sequence length="90" mass="9821">MKSSASDALTTAVNSVALVGDLKTHALPSSGHIPSIMPSQSLLNSRDEVFKEIKDVGEDVAISSLHLFHGDMDHPPWRSTGMRRKIQKKL</sequence>
<evidence type="ECO:0000313" key="2">
    <source>
        <dbReference type="Proteomes" id="UP000765509"/>
    </source>
</evidence>
<gene>
    <name evidence="1" type="ORF">O181_075817</name>
</gene>
<organism evidence="1 2">
    <name type="scientific">Austropuccinia psidii MF-1</name>
    <dbReference type="NCBI Taxonomy" id="1389203"/>
    <lineage>
        <taxon>Eukaryota</taxon>
        <taxon>Fungi</taxon>
        <taxon>Dikarya</taxon>
        <taxon>Basidiomycota</taxon>
        <taxon>Pucciniomycotina</taxon>
        <taxon>Pucciniomycetes</taxon>
        <taxon>Pucciniales</taxon>
        <taxon>Sphaerophragmiaceae</taxon>
        <taxon>Austropuccinia</taxon>
    </lineage>
</organism>
<name>A0A9Q3FFQ1_9BASI</name>
<proteinExistence type="predicted"/>